<dbReference type="InterPro" id="IPR023346">
    <property type="entry name" value="Lysozyme-like_dom_sf"/>
</dbReference>
<dbReference type="PROSITE" id="PS51782">
    <property type="entry name" value="LYSM"/>
    <property type="match status" value="2"/>
</dbReference>
<dbReference type="Gene3D" id="3.10.350.10">
    <property type="entry name" value="LysM domain"/>
    <property type="match status" value="2"/>
</dbReference>
<dbReference type="CDD" id="cd00118">
    <property type="entry name" value="LysM"/>
    <property type="match status" value="2"/>
</dbReference>
<dbReference type="EMBL" id="CP047897">
    <property type="protein sequence ID" value="QHL87693.1"/>
    <property type="molecule type" value="Genomic_DNA"/>
</dbReference>
<dbReference type="Proteomes" id="UP000464214">
    <property type="component" value="Chromosome"/>
</dbReference>
<dbReference type="KEGG" id="nib:GU926_09675"/>
<feature type="domain" description="LysM" evidence="2">
    <location>
        <begin position="474"/>
        <end position="518"/>
    </location>
</feature>
<dbReference type="RefSeq" id="WP_160691336.1">
    <property type="nucleotide sequence ID" value="NZ_CP047897.1"/>
</dbReference>
<dbReference type="InterPro" id="IPR000189">
    <property type="entry name" value="Transglyc_AS"/>
</dbReference>
<proteinExistence type="inferred from homology"/>
<organism evidence="3 4">
    <name type="scientific">Nibribacter ruber</name>
    <dbReference type="NCBI Taxonomy" id="2698458"/>
    <lineage>
        <taxon>Bacteria</taxon>
        <taxon>Pseudomonadati</taxon>
        <taxon>Bacteroidota</taxon>
        <taxon>Cytophagia</taxon>
        <taxon>Cytophagales</taxon>
        <taxon>Hymenobacteraceae</taxon>
        <taxon>Nibribacter</taxon>
    </lineage>
</organism>
<dbReference type="InterPro" id="IPR008258">
    <property type="entry name" value="Transglycosylase_SLT_dom_1"/>
</dbReference>
<gene>
    <name evidence="3" type="ORF">GU926_09675</name>
</gene>
<dbReference type="InterPro" id="IPR018392">
    <property type="entry name" value="LysM"/>
</dbReference>
<dbReference type="SMART" id="SM00257">
    <property type="entry name" value="LysM"/>
    <property type="match status" value="2"/>
</dbReference>
<dbReference type="InterPro" id="IPR036779">
    <property type="entry name" value="LysM_dom_sf"/>
</dbReference>
<dbReference type="Gene3D" id="1.10.530.10">
    <property type="match status" value="1"/>
</dbReference>
<dbReference type="PROSITE" id="PS00922">
    <property type="entry name" value="TRANSGLYCOSYLASE"/>
    <property type="match status" value="1"/>
</dbReference>
<keyword evidence="4" id="KW-1185">Reference proteome</keyword>
<dbReference type="AlphaFoldDB" id="A0A6P1P1I1"/>
<sequence length="519" mass="57700">MRISTFLTGVVLALGLGFTAQAQRLTVPELPIAGLKDSTKLAMDSVEFIPVESNELIQDRLSCLESEIPLEFNKHVRGLIDYFTIRNRKYTRRILEREQLYFPMFEKYLAKHNMPDELKYLAVVESALLPKAVSSAKAVGLWQFMTPTANDFRLVQNSYLDERMDPEKSTEAACKFLKQLHKMFGSWEMALAAYNCGPGNVKKAIARSGGKRTFWEIYPYLPKETRSYVPSFTAIVYAMNHAPDHNIKPDSIRKPVAVDTVLINNGIDLKLLAKQLNLPENQLVELNPALRKPFVPETVQNFALRIPVTARPALDMNRMAILDSARYRAPVQLKLPASSTMVAKAEPAVPVDSATKKTYYTVRRGDNLDKIAKAHDVTISDLKTWNKLKGSTLLASQKLIVAQPAVLKPEAEPKSEAALLASAEVVAAEKDVKVAGPNAENTPKENAATALVAEKKSSVKTSAGDQKEILKRGTVHHVQPGDTLWNISKRYNNVSVDQLKKANNLKDNEIKPGMKLIVG</sequence>
<dbReference type="GO" id="GO:0000270">
    <property type="term" value="P:peptidoglycan metabolic process"/>
    <property type="evidence" value="ECO:0007669"/>
    <property type="project" value="InterPro"/>
</dbReference>
<evidence type="ECO:0000313" key="3">
    <source>
        <dbReference type="EMBL" id="QHL87693.1"/>
    </source>
</evidence>
<protein>
    <submittedName>
        <fullName evidence="3">Transglycosylase SLT domain-containing protein</fullName>
    </submittedName>
</protein>
<dbReference type="GO" id="GO:0016020">
    <property type="term" value="C:membrane"/>
    <property type="evidence" value="ECO:0007669"/>
    <property type="project" value="InterPro"/>
</dbReference>
<dbReference type="SUPFAM" id="SSF54106">
    <property type="entry name" value="LysM domain"/>
    <property type="match status" value="2"/>
</dbReference>
<evidence type="ECO:0000313" key="4">
    <source>
        <dbReference type="Proteomes" id="UP000464214"/>
    </source>
</evidence>
<dbReference type="Pfam" id="PF01464">
    <property type="entry name" value="SLT"/>
    <property type="match status" value="1"/>
</dbReference>
<accession>A0A6P1P1I1</accession>
<dbReference type="PANTHER" id="PTHR37423:SF2">
    <property type="entry name" value="MEMBRANE-BOUND LYTIC MUREIN TRANSGLYCOSYLASE C"/>
    <property type="match status" value="1"/>
</dbReference>
<dbReference type="SUPFAM" id="SSF53955">
    <property type="entry name" value="Lysozyme-like"/>
    <property type="match status" value="1"/>
</dbReference>
<name>A0A6P1P1I1_9BACT</name>
<evidence type="ECO:0000259" key="2">
    <source>
        <dbReference type="PROSITE" id="PS51782"/>
    </source>
</evidence>
<dbReference type="CDD" id="cd16894">
    <property type="entry name" value="MltD-like"/>
    <property type="match status" value="1"/>
</dbReference>
<feature type="domain" description="LysM" evidence="2">
    <location>
        <begin position="358"/>
        <end position="401"/>
    </location>
</feature>
<dbReference type="PANTHER" id="PTHR37423">
    <property type="entry name" value="SOLUBLE LYTIC MUREIN TRANSGLYCOSYLASE-RELATED"/>
    <property type="match status" value="1"/>
</dbReference>
<reference evidence="3 4" key="1">
    <citation type="submission" date="2020-01" db="EMBL/GenBank/DDBJ databases">
        <authorList>
            <person name="Kim M."/>
        </authorList>
    </citation>
    <scope>NUCLEOTIDE SEQUENCE [LARGE SCALE GENOMIC DNA]</scope>
    <source>
        <strain evidence="3 4">BT10</strain>
    </source>
</reference>
<comment type="similarity">
    <text evidence="1">Belongs to the transglycosylase Slt family.</text>
</comment>
<dbReference type="GO" id="GO:0008933">
    <property type="term" value="F:peptidoglycan lytic transglycosylase activity"/>
    <property type="evidence" value="ECO:0007669"/>
    <property type="project" value="InterPro"/>
</dbReference>
<evidence type="ECO:0000256" key="1">
    <source>
        <dbReference type="ARBA" id="ARBA00007734"/>
    </source>
</evidence>
<dbReference type="Pfam" id="PF01476">
    <property type="entry name" value="LysM"/>
    <property type="match status" value="2"/>
</dbReference>